<keyword evidence="8 9" id="KW-0961">Cell wall biogenesis/degradation</keyword>
<evidence type="ECO:0000256" key="6">
    <source>
        <dbReference type="ARBA" id="ARBA00022960"/>
    </source>
</evidence>
<dbReference type="PANTHER" id="PTHR30582">
    <property type="entry name" value="L,D-TRANSPEPTIDASE"/>
    <property type="match status" value="1"/>
</dbReference>
<dbReference type="PROSITE" id="PS52029">
    <property type="entry name" value="LD_TPASE"/>
    <property type="match status" value="1"/>
</dbReference>
<dbReference type="Gene3D" id="3.10.350.10">
    <property type="entry name" value="LysM domain"/>
    <property type="match status" value="1"/>
</dbReference>
<dbReference type="InterPro" id="IPR036779">
    <property type="entry name" value="LysM_dom_sf"/>
</dbReference>
<dbReference type="GO" id="GO:0071555">
    <property type="term" value="P:cell wall organization"/>
    <property type="evidence" value="ECO:0007669"/>
    <property type="project" value="UniProtKB-UniRule"/>
</dbReference>
<evidence type="ECO:0000256" key="9">
    <source>
        <dbReference type="PROSITE-ProRule" id="PRU01373"/>
    </source>
</evidence>
<dbReference type="Gene3D" id="2.40.440.10">
    <property type="entry name" value="L,D-transpeptidase catalytic domain-like"/>
    <property type="match status" value="1"/>
</dbReference>
<dbReference type="InterPro" id="IPR038063">
    <property type="entry name" value="Transpep_catalytic_dom"/>
</dbReference>
<organism evidence="12 13">
    <name type="scientific">Candidatus Brocadia carolinensis</name>
    <dbReference type="NCBI Taxonomy" id="1004156"/>
    <lineage>
        <taxon>Bacteria</taxon>
        <taxon>Pseudomonadati</taxon>
        <taxon>Planctomycetota</taxon>
        <taxon>Candidatus Brocadiia</taxon>
        <taxon>Candidatus Brocadiales</taxon>
        <taxon>Candidatus Brocadiaceae</taxon>
        <taxon>Candidatus Brocadia</taxon>
    </lineage>
</organism>
<proteinExistence type="inferred from homology"/>
<evidence type="ECO:0000313" key="12">
    <source>
        <dbReference type="EMBL" id="OOP55220.1"/>
    </source>
</evidence>
<sequence length="324" mass="36349">MLGKIFRIGIFPLIGVVCTINPGTNAGDYDETVFTANNQGMPLSSLNEGDDIVIYKKDIVVRAHELETESKKESDYFKPVEKSLSQKQEISLLNTVSQYLTEGKKYEARNLLSDLFISGKIPEKQKEIQDQLDKLNEEIVFSPLPSPDAVMYTVQSGDVLARIAKRFDTNYELIMKINGVVPNRLNIGDQLKILTGKTKILVSKRDFTLLLLLNGKYVKQYRVATGKNNKTPVGTFEVKNKMKEPAWYSPDGGVFPYGHKENILGTRWIGFKDKPNQHGYGIHGTTQPETIGTAASNGCIRMLNSDVEELYDFVTSDTEIVIQE</sequence>
<comment type="caution">
    <text evidence="12">The sequence shown here is derived from an EMBL/GenBank/DDBJ whole genome shotgun (WGS) entry which is preliminary data.</text>
</comment>
<feature type="active site" description="Proton donor/acceptor" evidence="9">
    <location>
        <position position="283"/>
    </location>
</feature>
<keyword evidence="5" id="KW-0378">Hydrolase</keyword>
<dbReference type="AlphaFoldDB" id="A0A1V4AQ35"/>
<evidence type="ECO:0000256" key="8">
    <source>
        <dbReference type="ARBA" id="ARBA00023316"/>
    </source>
</evidence>
<gene>
    <name evidence="12" type="ORF">AYP45_15970</name>
</gene>
<dbReference type="EMBL" id="AYTS01000165">
    <property type="protein sequence ID" value="OOP55220.1"/>
    <property type="molecule type" value="Genomic_DNA"/>
</dbReference>
<dbReference type="CDD" id="cd00118">
    <property type="entry name" value="LysM"/>
    <property type="match status" value="1"/>
</dbReference>
<dbReference type="InterPro" id="IPR018392">
    <property type="entry name" value="LysM"/>
</dbReference>
<feature type="domain" description="L,D-TPase catalytic" evidence="11">
    <location>
        <begin position="198"/>
        <end position="323"/>
    </location>
</feature>
<dbReference type="GO" id="GO:0005576">
    <property type="term" value="C:extracellular region"/>
    <property type="evidence" value="ECO:0007669"/>
    <property type="project" value="TreeGrafter"/>
</dbReference>
<dbReference type="UniPathway" id="UPA00219"/>
<dbReference type="Pfam" id="PF03734">
    <property type="entry name" value="YkuD"/>
    <property type="match status" value="1"/>
</dbReference>
<evidence type="ECO:0000256" key="7">
    <source>
        <dbReference type="ARBA" id="ARBA00022984"/>
    </source>
</evidence>
<comment type="similarity">
    <text evidence="2">Belongs to the YkuD family.</text>
</comment>
<dbReference type="GO" id="GO:0008360">
    <property type="term" value="P:regulation of cell shape"/>
    <property type="evidence" value="ECO:0007669"/>
    <property type="project" value="UniProtKB-UniRule"/>
</dbReference>
<dbReference type="InterPro" id="IPR050979">
    <property type="entry name" value="LD-transpeptidase"/>
</dbReference>
<reference evidence="12 13" key="1">
    <citation type="journal article" date="2017" name="Water Res.">
        <title>Discovery and metagenomic analysis of an anammox bacterial enrichment related to Candidatus "Brocadia caroliniensis" in a full-scale glycerol-fed nitritation-denitritation separate centrate treatment process.</title>
        <authorList>
            <person name="Park H."/>
            <person name="Brotto A.C."/>
            <person name="van Loosdrecht M.C."/>
            <person name="Chandran K."/>
        </authorList>
    </citation>
    <scope>NUCLEOTIDE SEQUENCE [LARGE SCALE GENOMIC DNA]</scope>
    <source>
        <strain evidence="12">26THWARD</strain>
    </source>
</reference>
<dbReference type="InterPro" id="IPR005490">
    <property type="entry name" value="LD_TPept_cat_dom"/>
</dbReference>
<dbReference type="PANTHER" id="PTHR30582:SF24">
    <property type="entry name" value="L,D-TRANSPEPTIDASE ERFK_SRFK-RELATED"/>
    <property type="match status" value="1"/>
</dbReference>
<dbReference type="PROSITE" id="PS51782">
    <property type="entry name" value="LYSM"/>
    <property type="match status" value="1"/>
</dbReference>
<keyword evidence="4" id="KW-0808">Transferase</keyword>
<dbReference type="GO" id="GO:0071972">
    <property type="term" value="F:peptidoglycan L,D-transpeptidase activity"/>
    <property type="evidence" value="ECO:0007669"/>
    <property type="project" value="TreeGrafter"/>
</dbReference>
<dbReference type="Proteomes" id="UP000189681">
    <property type="component" value="Unassembled WGS sequence"/>
</dbReference>
<dbReference type="CDD" id="cd16913">
    <property type="entry name" value="YkuD_like"/>
    <property type="match status" value="1"/>
</dbReference>
<keyword evidence="6 9" id="KW-0133">Cell shape</keyword>
<dbReference type="STRING" id="1004156.AYP45_15970"/>
<dbReference type="SMART" id="SM00257">
    <property type="entry name" value="LysM"/>
    <property type="match status" value="1"/>
</dbReference>
<evidence type="ECO:0000256" key="4">
    <source>
        <dbReference type="ARBA" id="ARBA00022679"/>
    </source>
</evidence>
<dbReference type="Pfam" id="PF01476">
    <property type="entry name" value="LysM"/>
    <property type="match status" value="1"/>
</dbReference>
<name>A0A1V4AQ35_9BACT</name>
<feature type="domain" description="LysM" evidence="10">
    <location>
        <begin position="150"/>
        <end position="193"/>
    </location>
</feature>
<dbReference type="GO" id="GO:0016757">
    <property type="term" value="F:glycosyltransferase activity"/>
    <property type="evidence" value="ECO:0007669"/>
    <property type="project" value="UniProtKB-KW"/>
</dbReference>
<keyword evidence="7 9" id="KW-0573">Peptidoglycan synthesis</keyword>
<comment type="pathway">
    <text evidence="1 9">Cell wall biogenesis; peptidoglycan biosynthesis.</text>
</comment>
<dbReference type="GO" id="GO:0018104">
    <property type="term" value="P:peptidoglycan-protein cross-linking"/>
    <property type="evidence" value="ECO:0007669"/>
    <property type="project" value="TreeGrafter"/>
</dbReference>
<evidence type="ECO:0000259" key="10">
    <source>
        <dbReference type="PROSITE" id="PS51782"/>
    </source>
</evidence>
<keyword evidence="3" id="KW-0328">Glycosyltransferase</keyword>
<dbReference type="SUPFAM" id="SSF54106">
    <property type="entry name" value="LysM domain"/>
    <property type="match status" value="1"/>
</dbReference>
<dbReference type="SUPFAM" id="SSF141523">
    <property type="entry name" value="L,D-transpeptidase catalytic domain-like"/>
    <property type="match status" value="1"/>
</dbReference>
<evidence type="ECO:0000256" key="5">
    <source>
        <dbReference type="ARBA" id="ARBA00022801"/>
    </source>
</evidence>
<evidence type="ECO:0000259" key="11">
    <source>
        <dbReference type="PROSITE" id="PS52029"/>
    </source>
</evidence>
<evidence type="ECO:0000256" key="2">
    <source>
        <dbReference type="ARBA" id="ARBA00005992"/>
    </source>
</evidence>
<protein>
    <submittedName>
        <fullName evidence="12">Uncharacterized protein</fullName>
    </submittedName>
</protein>
<evidence type="ECO:0000313" key="13">
    <source>
        <dbReference type="Proteomes" id="UP000189681"/>
    </source>
</evidence>
<evidence type="ECO:0000256" key="1">
    <source>
        <dbReference type="ARBA" id="ARBA00004752"/>
    </source>
</evidence>
<evidence type="ECO:0000256" key="3">
    <source>
        <dbReference type="ARBA" id="ARBA00022676"/>
    </source>
</evidence>
<accession>A0A1V4AQ35</accession>
<feature type="active site" description="Nucleophile" evidence="9">
    <location>
        <position position="299"/>
    </location>
</feature>